<keyword evidence="4" id="KW-0547">Nucleotide-binding</keyword>
<dbReference type="InterPro" id="IPR001650">
    <property type="entry name" value="Helicase_C-like"/>
</dbReference>
<dbReference type="Gene3D" id="3.40.1440.60">
    <property type="entry name" value="PriA, 3(prime) DNA-binding domain"/>
    <property type="match status" value="1"/>
</dbReference>
<dbReference type="NCBIfam" id="TIGR00595">
    <property type="entry name" value="priA"/>
    <property type="match status" value="1"/>
</dbReference>
<dbReference type="InterPro" id="IPR041236">
    <property type="entry name" value="PriA_C"/>
</dbReference>
<proteinExistence type="inferred from homology"/>
<dbReference type="GO" id="GO:0006310">
    <property type="term" value="P:DNA recombination"/>
    <property type="evidence" value="ECO:0007669"/>
    <property type="project" value="InterPro"/>
</dbReference>
<dbReference type="Pfam" id="PF00271">
    <property type="entry name" value="Helicase_C"/>
    <property type="match status" value="1"/>
</dbReference>
<name>A0A381W3D4_9ZZZZ</name>
<dbReference type="GO" id="GO:0006270">
    <property type="term" value="P:DNA replication initiation"/>
    <property type="evidence" value="ECO:0007669"/>
    <property type="project" value="TreeGrafter"/>
</dbReference>
<dbReference type="SMART" id="SM00487">
    <property type="entry name" value="DEXDc"/>
    <property type="match status" value="1"/>
</dbReference>
<evidence type="ECO:0000256" key="7">
    <source>
        <dbReference type="ARBA" id="ARBA00022833"/>
    </source>
</evidence>
<evidence type="ECO:0000256" key="2">
    <source>
        <dbReference type="ARBA" id="ARBA00022705"/>
    </source>
</evidence>
<feature type="domain" description="Helicase C-terminal" evidence="14">
    <location>
        <begin position="347"/>
        <end position="561"/>
    </location>
</feature>
<dbReference type="Pfam" id="PF17764">
    <property type="entry name" value="PriA_3primeBD"/>
    <property type="match status" value="1"/>
</dbReference>
<evidence type="ECO:0000256" key="3">
    <source>
        <dbReference type="ARBA" id="ARBA00022723"/>
    </source>
</evidence>
<dbReference type="Pfam" id="PF18074">
    <property type="entry name" value="PriA_C"/>
    <property type="match status" value="1"/>
</dbReference>
<keyword evidence="9" id="KW-0238">DNA-binding</keyword>
<dbReference type="EC" id="5.6.2.4" evidence="11"/>
<evidence type="ECO:0000256" key="9">
    <source>
        <dbReference type="ARBA" id="ARBA00023125"/>
    </source>
</evidence>
<evidence type="ECO:0000256" key="11">
    <source>
        <dbReference type="ARBA" id="ARBA00034808"/>
    </source>
</evidence>
<dbReference type="Pfam" id="PF00270">
    <property type="entry name" value="DEAD"/>
    <property type="match status" value="1"/>
</dbReference>
<dbReference type="PANTHER" id="PTHR30580:SF0">
    <property type="entry name" value="PRIMOSOMAL PROTEIN N"/>
    <property type="match status" value="1"/>
</dbReference>
<dbReference type="PROSITE" id="PS51194">
    <property type="entry name" value="HELICASE_CTER"/>
    <property type="match status" value="1"/>
</dbReference>
<evidence type="ECO:0000256" key="4">
    <source>
        <dbReference type="ARBA" id="ARBA00022741"/>
    </source>
</evidence>
<dbReference type="GO" id="GO:0043138">
    <property type="term" value="F:3'-5' DNA helicase activity"/>
    <property type="evidence" value="ECO:0007669"/>
    <property type="project" value="UniProtKB-EC"/>
</dbReference>
<keyword evidence="1" id="KW-0639">Primosome</keyword>
<evidence type="ECO:0000313" key="15">
    <source>
        <dbReference type="EMBL" id="SVA47055.1"/>
    </source>
</evidence>
<dbReference type="InterPro" id="IPR011545">
    <property type="entry name" value="DEAD/DEAH_box_helicase_dom"/>
</dbReference>
<dbReference type="Gene3D" id="3.40.50.300">
    <property type="entry name" value="P-loop containing nucleotide triphosphate hydrolases"/>
    <property type="match status" value="2"/>
</dbReference>
<dbReference type="GO" id="GO:0006269">
    <property type="term" value="P:DNA replication, synthesis of primer"/>
    <property type="evidence" value="ECO:0007669"/>
    <property type="project" value="UniProtKB-KW"/>
</dbReference>
<dbReference type="HAMAP" id="MF_00983">
    <property type="entry name" value="PriA"/>
    <property type="match status" value="1"/>
</dbReference>
<evidence type="ECO:0000256" key="5">
    <source>
        <dbReference type="ARBA" id="ARBA00022801"/>
    </source>
</evidence>
<keyword evidence="7" id="KW-0862">Zinc</keyword>
<evidence type="ECO:0000256" key="1">
    <source>
        <dbReference type="ARBA" id="ARBA00022515"/>
    </source>
</evidence>
<dbReference type="PANTHER" id="PTHR30580">
    <property type="entry name" value="PRIMOSOMAL PROTEIN N"/>
    <property type="match status" value="1"/>
</dbReference>
<evidence type="ECO:0000256" key="8">
    <source>
        <dbReference type="ARBA" id="ARBA00022840"/>
    </source>
</evidence>
<dbReference type="InterPro" id="IPR005259">
    <property type="entry name" value="PriA"/>
</dbReference>
<sequence length="657" mass="74949">MMMYCNVIVTRPFDHAFTYRIKNNQKVKIGSVVSVPFGKKKDQLGMVYELINQPDKRETFAIKEIGYIFDKIVLNKNIIQFIKWVSDYTLAPIGLVVKLFVINDKIISHNYVTEDDNLFNPNPVKLNKDQTKAADTINKFISQSTAPIVLEGVTGSGKTEVYFDAIERAIKKKQQALIMLPEISLTPQLEERFHQRFGFLPDVWHSKISDKKRKNIWHHCYHGKPVIIIGARSSLFLPFQNLGLIVVDEEHDASYKQEDNIRYQARDLAVVRAGIEKFSIILSSATPSLETQNNINKKKYTHVFLPSQFSGLDLPEIELVDLQKTKLEKDKWISSKIHSELKICLDKKEQALLFLNRRGYSPLSLCIECGYRHQCEQCTSWLVMHHNKKRLLCHHCGTIYQIQSTCPQCAAEDSIKLIGPGVERLAEELKFLFSNKSIGIMSSDNANTPNKIKKIIDDFDNKKIDILVATQIMSKGYHFPNLSFVGVIDADSGLMGGDIRAIERTYNLLQQVSGRAGRSNKMGKAYIQTYFPNQPVIQSLQKRDRKTFVEQSLKDREAFQIPPFGHMTALIISGSSKSKTEIYAGNLSRAHKIENNLSVLGPVEAPIFLLRGQYRFRLLIKGNSRKILNKFTRKIIKLCPPPPTIKLLVDVDPYSFV</sequence>
<dbReference type="InterPro" id="IPR014001">
    <property type="entry name" value="Helicase_ATP-bd"/>
</dbReference>
<accession>A0A381W3D4</accession>
<evidence type="ECO:0000256" key="10">
    <source>
        <dbReference type="ARBA" id="ARBA00023235"/>
    </source>
</evidence>
<dbReference type="GO" id="GO:0046872">
    <property type="term" value="F:metal ion binding"/>
    <property type="evidence" value="ECO:0007669"/>
    <property type="project" value="UniProtKB-KW"/>
</dbReference>
<keyword evidence="2" id="KW-0235">DNA replication</keyword>
<evidence type="ECO:0000259" key="13">
    <source>
        <dbReference type="PROSITE" id="PS51192"/>
    </source>
</evidence>
<organism evidence="15">
    <name type="scientific">marine metagenome</name>
    <dbReference type="NCBI Taxonomy" id="408172"/>
    <lineage>
        <taxon>unclassified sequences</taxon>
        <taxon>metagenomes</taxon>
        <taxon>ecological metagenomes</taxon>
    </lineage>
</organism>
<dbReference type="FunFam" id="3.40.50.300:FF:000489">
    <property type="entry name" value="Primosome assembly protein PriA"/>
    <property type="match status" value="1"/>
</dbReference>
<dbReference type="AlphaFoldDB" id="A0A381W3D4"/>
<evidence type="ECO:0000256" key="6">
    <source>
        <dbReference type="ARBA" id="ARBA00022806"/>
    </source>
</evidence>
<dbReference type="InterPro" id="IPR027417">
    <property type="entry name" value="P-loop_NTPase"/>
</dbReference>
<gene>
    <name evidence="15" type="ORF">METZ01_LOCUS99909</name>
</gene>
<keyword evidence="6" id="KW-0347">Helicase</keyword>
<dbReference type="SUPFAM" id="SSF52540">
    <property type="entry name" value="P-loop containing nucleoside triphosphate hydrolases"/>
    <property type="match status" value="1"/>
</dbReference>
<keyword evidence="3" id="KW-0479">Metal-binding</keyword>
<dbReference type="PROSITE" id="PS51192">
    <property type="entry name" value="HELICASE_ATP_BIND_1"/>
    <property type="match status" value="1"/>
</dbReference>
<evidence type="ECO:0000259" key="14">
    <source>
        <dbReference type="PROSITE" id="PS51194"/>
    </source>
</evidence>
<keyword evidence="8" id="KW-0067">ATP-binding</keyword>
<dbReference type="CDD" id="cd17929">
    <property type="entry name" value="DEXHc_priA"/>
    <property type="match status" value="1"/>
</dbReference>
<comment type="catalytic activity">
    <reaction evidence="12">
        <text>ATP + H2O = ADP + phosphate + H(+)</text>
        <dbReference type="Rhea" id="RHEA:13065"/>
        <dbReference type="ChEBI" id="CHEBI:15377"/>
        <dbReference type="ChEBI" id="CHEBI:15378"/>
        <dbReference type="ChEBI" id="CHEBI:30616"/>
        <dbReference type="ChEBI" id="CHEBI:43474"/>
        <dbReference type="ChEBI" id="CHEBI:456216"/>
        <dbReference type="EC" id="5.6.2.4"/>
    </reaction>
</comment>
<dbReference type="GO" id="GO:0016787">
    <property type="term" value="F:hydrolase activity"/>
    <property type="evidence" value="ECO:0007669"/>
    <property type="project" value="UniProtKB-KW"/>
</dbReference>
<protein>
    <recommendedName>
        <fullName evidence="11">DNA 3'-5' helicase</fullName>
        <ecNumber evidence="11">5.6.2.4</ecNumber>
    </recommendedName>
</protein>
<keyword evidence="5" id="KW-0378">Hydrolase</keyword>
<dbReference type="GO" id="GO:1990077">
    <property type="term" value="C:primosome complex"/>
    <property type="evidence" value="ECO:0007669"/>
    <property type="project" value="UniProtKB-KW"/>
</dbReference>
<dbReference type="SMART" id="SM00490">
    <property type="entry name" value="HELICc"/>
    <property type="match status" value="1"/>
</dbReference>
<dbReference type="EMBL" id="UINC01010590">
    <property type="protein sequence ID" value="SVA47055.1"/>
    <property type="molecule type" value="Genomic_DNA"/>
</dbReference>
<evidence type="ECO:0000256" key="12">
    <source>
        <dbReference type="ARBA" id="ARBA00048988"/>
    </source>
</evidence>
<dbReference type="GO" id="GO:0003677">
    <property type="term" value="F:DNA binding"/>
    <property type="evidence" value="ECO:0007669"/>
    <property type="project" value="UniProtKB-KW"/>
</dbReference>
<reference evidence="15" key="1">
    <citation type="submission" date="2018-05" db="EMBL/GenBank/DDBJ databases">
        <authorList>
            <person name="Lanie J.A."/>
            <person name="Ng W.-L."/>
            <person name="Kazmierczak K.M."/>
            <person name="Andrzejewski T.M."/>
            <person name="Davidsen T.M."/>
            <person name="Wayne K.J."/>
            <person name="Tettelin H."/>
            <person name="Glass J.I."/>
            <person name="Rusch D."/>
            <person name="Podicherti R."/>
            <person name="Tsui H.-C.T."/>
            <person name="Winkler M.E."/>
        </authorList>
    </citation>
    <scope>NUCLEOTIDE SEQUENCE</scope>
</reference>
<dbReference type="GO" id="GO:0006302">
    <property type="term" value="P:double-strand break repair"/>
    <property type="evidence" value="ECO:0007669"/>
    <property type="project" value="InterPro"/>
</dbReference>
<dbReference type="GO" id="GO:0005524">
    <property type="term" value="F:ATP binding"/>
    <property type="evidence" value="ECO:0007669"/>
    <property type="project" value="UniProtKB-KW"/>
</dbReference>
<dbReference type="InterPro" id="IPR041222">
    <property type="entry name" value="PriA_3primeBD"/>
</dbReference>
<dbReference type="InterPro" id="IPR042115">
    <property type="entry name" value="PriA_3primeBD_sf"/>
</dbReference>
<keyword evidence="10" id="KW-0413">Isomerase</keyword>
<feature type="domain" description="Helicase ATP-binding" evidence="13">
    <location>
        <begin position="139"/>
        <end position="305"/>
    </location>
</feature>